<feature type="domain" description="TonB-dependent receptor-like beta-barrel" evidence="11">
    <location>
        <begin position="447"/>
        <end position="820"/>
    </location>
</feature>
<evidence type="ECO:0000256" key="6">
    <source>
        <dbReference type="ARBA" id="ARBA00023136"/>
    </source>
</evidence>
<dbReference type="Gene3D" id="2.60.40.1120">
    <property type="entry name" value="Carboxypeptidase-like, regulatory domain"/>
    <property type="match status" value="1"/>
</dbReference>
<name>A0A4P7VJY5_9BACT</name>
<evidence type="ECO:0000256" key="2">
    <source>
        <dbReference type="ARBA" id="ARBA00022448"/>
    </source>
</evidence>
<evidence type="ECO:0000256" key="10">
    <source>
        <dbReference type="SAM" id="SignalP"/>
    </source>
</evidence>
<feature type="chain" id="PRO_5020288252" evidence="10">
    <location>
        <begin position="20"/>
        <end position="1044"/>
    </location>
</feature>
<evidence type="ECO:0000256" key="1">
    <source>
        <dbReference type="ARBA" id="ARBA00004571"/>
    </source>
</evidence>
<evidence type="ECO:0000259" key="12">
    <source>
        <dbReference type="Pfam" id="PF07715"/>
    </source>
</evidence>
<keyword evidence="10" id="KW-0732">Signal</keyword>
<dbReference type="InterPro" id="IPR023996">
    <property type="entry name" value="TonB-dep_OMP_SusC/RagA"/>
</dbReference>
<gene>
    <name evidence="13" type="ORF">E7746_09520</name>
</gene>
<evidence type="ECO:0000256" key="8">
    <source>
        <dbReference type="PROSITE-ProRule" id="PRU01360"/>
    </source>
</evidence>
<dbReference type="InterPro" id="IPR012910">
    <property type="entry name" value="Plug_dom"/>
</dbReference>
<keyword evidence="5 9" id="KW-0798">TonB box</keyword>
<comment type="similarity">
    <text evidence="8 9">Belongs to the TonB-dependent receptor family.</text>
</comment>
<reference evidence="13 14" key="1">
    <citation type="submission" date="2019-02" db="EMBL/GenBank/DDBJ databases">
        <title>Isolation and identification of novel species under the genus Muribaculum.</title>
        <authorList>
            <person name="Miyake S."/>
            <person name="Ding Y."/>
            <person name="Low A."/>
            <person name="Soh M."/>
            <person name="Seedorf H."/>
        </authorList>
    </citation>
    <scope>NUCLEOTIDE SEQUENCE [LARGE SCALE GENOMIC DNA]</scope>
    <source>
        <strain evidence="13 14">TLL-A4</strain>
    </source>
</reference>
<dbReference type="Pfam" id="PF13715">
    <property type="entry name" value="CarbopepD_reg_2"/>
    <property type="match status" value="1"/>
</dbReference>
<dbReference type="SUPFAM" id="SSF49464">
    <property type="entry name" value="Carboxypeptidase regulatory domain-like"/>
    <property type="match status" value="1"/>
</dbReference>
<organism evidence="13 14">
    <name type="scientific">Muribaculum gordoncarteri</name>
    <dbReference type="NCBI Taxonomy" id="2530390"/>
    <lineage>
        <taxon>Bacteria</taxon>
        <taxon>Pseudomonadati</taxon>
        <taxon>Bacteroidota</taxon>
        <taxon>Bacteroidia</taxon>
        <taxon>Bacteroidales</taxon>
        <taxon>Muribaculaceae</taxon>
        <taxon>Muribaculum</taxon>
    </lineage>
</organism>
<dbReference type="InterPro" id="IPR039426">
    <property type="entry name" value="TonB-dep_rcpt-like"/>
</dbReference>
<dbReference type="SUPFAM" id="SSF56935">
    <property type="entry name" value="Porins"/>
    <property type="match status" value="1"/>
</dbReference>
<dbReference type="Pfam" id="PF07715">
    <property type="entry name" value="Plug"/>
    <property type="match status" value="1"/>
</dbReference>
<dbReference type="Gene3D" id="2.170.130.10">
    <property type="entry name" value="TonB-dependent receptor, plug domain"/>
    <property type="match status" value="1"/>
</dbReference>
<accession>A0A4P7VJY5</accession>
<evidence type="ECO:0000256" key="3">
    <source>
        <dbReference type="ARBA" id="ARBA00022452"/>
    </source>
</evidence>
<dbReference type="InterPro" id="IPR036942">
    <property type="entry name" value="Beta-barrel_TonB_sf"/>
</dbReference>
<dbReference type="InterPro" id="IPR008969">
    <property type="entry name" value="CarboxyPept-like_regulatory"/>
</dbReference>
<dbReference type="InterPro" id="IPR000531">
    <property type="entry name" value="Beta-barrel_TonB"/>
</dbReference>
<feature type="domain" description="TonB-dependent receptor plug" evidence="12">
    <location>
        <begin position="119"/>
        <end position="239"/>
    </location>
</feature>
<dbReference type="GO" id="GO:0009279">
    <property type="term" value="C:cell outer membrane"/>
    <property type="evidence" value="ECO:0007669"/>
    <property type="project" value="UniProtKB-SubCell"/>
</dbReference>
<dbReference type="OrthoDB" id="9768177at2"/>
<evidence type="ECO:0000256" key="5">
    <source>
        <dbReference type="ARBA" id="ARBA00023077"/>
    </source>
</evidence>
<dbReference type="Gene3D" id="2.40.170.20">
    <property type="entry name" value="TonB-dependent receptor, beta-barrel domain"/>
    <property type="match status" value="1"/>
</dbReference>
<protein>
    <submittedName>
        <fullName evidence="13">SusC/RagA family TonB-linked outer membrane protein</fullName>
    </submittedName>
</protein>
<proteinExistence type="inferred from homology"/>
<evidence type="ECO:0000256" key="9">
    <source>
        <dbReference type="RuleBase" id="RU003357"/>
    </source>
</evidence>
<dbReference type="NCBIfam" id="TIGR04056">
    <property type="entry name" value="OMP_RagA_SusC"/>
    <property type="match status" value="1"/>
</dbReference>
<dbReference type="Pfam" id="PF00593">
    <property type="entry name" value="TonB_dep_Rec_b-barrel"/>
    <property type="match status" value="1"/>
</dbReference>
<dbReference type="NCBIfam" id="TIGR04057">
    <property type="entry name" value="SusC_RagA_signa"/>
    <property type="match status" value="1"/>
</dbReference>
<keyword evidence="3 8" id="KW-1134">Transmembrane beta strand</keyword>
<dbReference type="PROSITE" id="PS52016">
    <property type="entry name" value="TONB_DEPENDENT_REC_3"/>
    <property type="match status" value="1"/>
</dbReference>
<evidence type="ECO:0000313" key="14">
    <source>
        <dbReference type="Proteomes" id="UP000297031"/>
    </source>
</evidence>
<evidence type="ECO:0000259" key="11">
    <source>
        <dbReference type="Pfam" id="PF00593"/>
    </source>
</evidence>
<keyword evidence="4 8" id="KW-0812">Transmembrane</keyword>
<keyword evidence="6 8" id="KW-0472">Membrane</keyword>
<feature type="signal peptide" evidence="10">
    <location>
        <begin position="1"/>
        <end position="19"/>
    </location>
</feature>
<evidence type="ECO:0000313" key="13">
    <source>
        <dbReference type="EMBL" id="QCD36100.1"/>
    </source>
</evidence>
<keyword evidence="2 8" id="KW-0813">Transport</keyword>
<comment type="subcellular location">
    <subcellularLocation>
        <location evidence="1 8">Cell outer membrane</location>
        <topology evidence="1 8">Multi-pass membrane protein</topology>
    </subcellularLocation>
</comment>
<dbReference type="InterPro" id="IPR023997">
    <property type="entry name" value="TonB-dep_OMP_SusC/RagA_CS"/>
</dbReference>
<dbReference type="KEGG" id="mgod:E7746_09520"/>
<dbReference type="Proteomes" id="UP000297031">
    <property type="component" value="Chromosome"/>
</dbReference>
<evidence type="ECO:0000256" key="7">
    <source>
        <dbReference type="ARBA" id="ARBA00023237"/>
    </source>
</evidence>
<dbReference type="EMBL" id="CP039393">
    <property type="protein sequence ID" value="QCD36100.1"/>
    <property type="molecule type" value="Genomic_DNA"/>
</dbReference>
<dbReference type="RefSeq" id="WP_136410651.1">
    <property type="nucleotide sequence ID" value="NZ_CP039393.1"/>
</dbReference>
<keyword evidence="7 8" id="KW-0998">Cell outer membrane</keyword>
<dbReference type="AlphaFoldDB" id="A0A4P7VJY5"/>
<keyword evidence="14" id="KW-1185">Reference proteome</keyword>
<sequence>MKKLFLMLVAVITMVNASAQDMRTIQGTVVYAGDNEPLVGATVIPAGGGSGVATDLDGKFILRIPASVTKINVSYVGMVTRQVDVSSSPMTIALQNSDNQLNEVVVTAFGVKKERKGLGYAVQDLNAEDLNTDGTTSLASAMQGKLTGVDIRPSSGAPGASSQIIIRGARSFDGNNQPLYVVDGMPIESTPDYGTGNSVTGANIADRSIDINPEDIESINVLKGQAASALYGIRASNGVIVITTKRGRLNSSRPTITVSTNLSAEVVSRKFERQSVYAQGNYLEAYNPGSSMTWGPKITDLPNDPVYGGNSQGHSGMYRNPKREQAGLDGWTTPEIYDNVGDFFNTGFTENTNFSISQRTDRASYSFGLNNSYQDGIIPSTGMTRWSARGLVDWIISNEWKTGFSGNYASTKITSAPGANDGIMNVVYSAPSEYNLAGIPFHAPGQPSSQISFRSTNFNNPYWWAENNQYLQHTNRFFGNAYVEYHPTINWGENYELWFREQAGIDSYTSNYSDVMEVGSASNANGSIDNYGVSRNVFNNLFTANFTARWGEDWDFDAMLGNEINQNDSRYWSYSGTNFNFYGMPVIGNATSFQSSEYNFKTRTVGFFGSLSLAWKQMLFLTVTGRNDYVSTMPRNNRSFFYPSVSLGWVFTELDALKGNDLFTFGKLRLSYAQVGQAGSYYENFYYTPSYSSGMYAYNPVTYPIKGVSAYVPYYVLYDPDLKPQNTENIEGGFDLRMFNDRVRLEYTVSYQNVTDQIFSVPTAGSTGYQYLMTNAGKMRTWSHEIGLNVAVLQHRDYDLNLGVNFTAVDNKVVELAEGVESIMLGGFVEPQVRAQAGNTYPNIYGYAFKRDEATGKLLLSEGLPQGTSDSQDLGNCSPDFVMGFNLGGRYKRVSLSTTWSWQQGGKMYHGTNMTLNYFGATKESIPFHEGTMVVDGIDEATGQPNTVEVLKQDYYQAYYDVTESGVYDMSFLKLRDVTLTYKLPKIGKFDIDVFGFARNVLIWAKLPNFDPEASQGNSNMGGYFERFSVPNTTSIGGGLKVTF</sequence>
<evidence type="ECO:0000256" key="4">
    <source>
        <dbReference type="ARBA" id="ARBA00022692"/>
    </source>
</evidence>
<dbReference type="InterPro" id="IPR037066">
    <property type="entry name" value="Plug_dom_sf"/>
</dbReference>